<proteinExistence type="predicted"/>
<dbReference type="AlphaFoldDB" id="A0A9P6LU34"/>
<keyword evidence="1" id="KW-1133">Transmembrane helix</keyword>
<reference evidence="2" key="1">
    <citation type="journal article" date="2020" name="Fungal Divers.">
        <title>Resolving the Mortierellaceae phylogeny through synthesis of multi-gene phylogenetics and phylogenomics.</title>
        <authorList>
            <person name="Vandepol N."/>
            <person name="Liber J."/>
            <person name="Desiro A."/>
            <person name="Na H."/>
            <person name="Kennedy M."/>
            <person name="Barry K."/>
            <person name="Grigoriev I.V."/>
            <person name="Miller A.N."/>
            <person name="O'Donnell K."/>
            <person name="Stajich J.E."/>
            <person name="Bonito G."/>
        </authorList>
    </citation>
    <scope>NUCLEOTIDE SEQUENCE</scope>
    <source>
        <strain evidence="2">MES-2147</strain>
    </source>
</reference>
<gene>
    <name evidence="2" type="ORF">BGZ65_006681</name>
</gene>
<feature type="transmembrane region" description="Helical" evidence="1">
    <location>
        <begin position="7"/>
        <end position="27"/>
    </location>
</feature>
<keyword evidence="3" id="KW-1185">Reference proteome</keyword>
<accession>A0A9P6LU34</accession>
<organism evidence="2 3">
    <name type="scientific">Modicella reniformis</name>
    <dbReference type="NCBI Taxonomy" id="1440133"/>
    <lineage>
        <taxon>Eukaryota</taxon>
        <taxon>Fungi</taxon>
        <taxon>Fungi incertae sedis</taxon>
        <taxon>Mucoromycota</taxon>
        <taxon>Mortierellomycotina</taxon>
        <taxon>Mortierellomycetes</taxon>
        <taxon>Mortierellales</taxon>
        <taxon>Mortierellaceae</taxon>
        <taxon>Modicella</taxon>
    </lineage>
</organism>
<evidence type="ECO:0000313" key="2">
    <source>
        <dbReference type="EMBL" id="KAF9940541.1"/>
    </source>
</evidence>
<feature type="transmembrane region" description="Helical" evidence="1">
    <location>
        <begin position="157"/>
        <end position="182"/>
    </location>
</feature>
<name>A0A9P6LU34_9FUNG</name>
<dbReference type="OrthoDB" id="61370at2759"/>
<dbReference type="EMBL" id="JAAAHW010009454">
    <property type="protein sequence ID" value="KAF9940541.1"/>
    <property type="molecule type" value="Genomic_DNA"/>
</dbReference>
<dbReference type="Gene3D" id="1.20.140.150">
    <property type="match status" value="1"/>
</dbReference>
<keyword evidence="1" id="KW-0812">Transmembrane</keyword>
<dbReference type="Proteomes" id="UP000749646">
    <property type="component" value="Unassembled WGS sequence"/>
</dbReference>
<feature type="transmembrane region" description="Helical" evidence="1">
    <location>
        <begin position="87"/>
        <end position="112"/>
    </location>
</feature>
<comment type="caution">
    <text evidence="2">The sequence shown here is derived from an EMBL/GenBank/DDBJ whole genome shotgun (WGS) entry which is preliminary data.</text>
</comment>
<sequence>MPTRNAYIGTISIFAVAFGLQVATLFVPKWVQYESPSPHYTEVNYGLFQRCSTLTDDCRRFPQGDWGDCDHDKNSDRWVKLCLEWRVAAGTAVASSIVGLWILAGLGTVLYTGQRFHAQGWKHILGLIGVFAGLQIVSMALVAHVTHTSSMFVYNKLGLSFFLNIGSWALGAVLALGVILYAKYGRQGGHIALE</sequence>
<evidence type="ECO:0000256" key="1">
    <source>
        <dbReference type="SAM" id="Phobius"/>
    </source>
</evidence>
<keyword evidence="1" id="KW-0472">Membrane</keyword>
<evidence type="ECO:0000313" key="3">
    <source>
        <dbReference type="Proteomes" id="UP000749646"/>
    </source>
</evidence>
<protein>
    <submittedName>
        <fullName evidence="2">Uncharacterized protein</fullName>
    </submittedName>
</protein>
<feature type="transmembrane region" description="Helical" evidence="1">
    <location>
        <begin position="124"/>
        <end position="145"/>
    </location>
</feature>